<protein>
    <recommendedName>
        <fullName evidence="3">DUF115 domain-containing protein</fullName>
    </recommendedName>
</protein>
<dbReference type="Gene3D" id="3.90.1480.10">
    <property type="entry name" value="Alpha-2,3-sialyltransferase"/>
    <property type="match status" value="1"/>
</dbReference>
<organism evidence="1 2">
    <name type="scientific">Rhizobium lentis</name>
    <dbReference type="NCBI Taxonomy" id="1138194"/>
    <lineage>
        <taxon>Bacteria</taxon>
        <taxon>Pseudomonadati</taxon>
        <taxon>Pseudomonadota</taxon>
        <taxon>Alphaproteobacteria</taxon>
        <taxon>Hyphomicrobiales</taxon>
        <taxon>Rhizobiaceae</taxon>
        <taxon>Rhizobium/Agrobacterium group</taxon>
        <taxon>Rhizobium</taxon>
    </lineage>
</organism>
<evidence type="ECO:0000313" key="1">
    <source>
        <dbReference type="EMBL" id="MBX5092118.1"/>
    </source>
</evidence>
<dbReference type="EMBL" id="JABDYF010000011">
    <property type="protein sequence ID" value="MBX5092118.1"/>
    <property type="molecule type" value="Genomic_DNA"/>
</dbReference>
<comment type="caution">
    <text evidence="1">The sequence shown here is derived from an EMBL/GenBank/DDBJ whole genome shotgun (WGS) entry which is preliminary data.</text>
</comment>
<reference evidence="1 2" key="1">
    <citation type="submission" date="2020-04" db="EMBL/GenBank/DDBJ databases">
        <title>Global-level population genomics: horizontal gene transfer, symbiosis and evolution in Rhizobia.</title>
        <authorList>
            <person name="Gai Y."/>
        </authorList>
    </citation>
    <scope>NUCLEOTIDE SEQUENCE [LARGE SCALE GENOMIC DNA]</scope>
    <source>
        <strain evidence="1 2">BLR33</strain>
    </source>
</reference>
<evidence type="ECO:0000313" key="2">
    <source>
        <dbReference type="Proteomes" id="UP000770629"/>
    </source>
</evidence>
<accession>A0ABS7ING1</accession>
<keyword evidence="2" id="KW-1185">Reference proteome</keyword>
<name>A0ABS7ING1_9HYPH</name>
<dbReference type="Proteomes" id="UP000770629">
    <property type="component" value="Unassembled WGS sequence"/>
</dbReference>
<evidence type="ECO:0008006" key="3">
    <source>
        <dbReference type="Google" id="ProtNLM"/>
    </source>
</evidence>
<gene>
    <name evidence="1" type="ORF">HJB60_23505</name>
</gene>
<sequence>MRGAILAQKRAQEELKRLRAPLALAARNAQLRNRHAGERCFILANGPSVKQQDISLLKSEHVISVSSGYLHSDYAEIAPAYHCVPQITYGLMSRADVVAWFGEMHQKLGHAMLFLNYTEEPVVREEKLFPGRDVRYTVFAGGFSEYPTDALPDIASRIPAVQSVPVMSLMIAMYMGFSEIYLLGTDHDHFRTAEYKYSFEPTVLRGKDSTVDVGGKPHSWYAEFVGLARLWEQYRSIKQIAQHHGIRIFNATAGGELDEFPRVDFASLFPPAQMQSSAES</sequence>
<proteinExistence type="predicted"/>